<keyword evidence="2" id="KW-1185">Reference proteome</keyword>
<organism evidence="1 2">
    <name type="scientific">Schistosoma japonicum</name>
    <name type="common">Blood fluke</name>
    <dbReference type="NCBI Taxonomy" id="6182"/>
    <lineage>
        <taxon>Eukaryota</taxon>
        <taxon>Metazoa</taxon>
        <taxon>Spiralia</taxon>
        <taxon>Lophotrochozoa</taxon>
        <taxon>Platyhelminthes</taxon>
        <taxon>Trematoda</taxon>
        <taxon>Digenea</taxon>
        <taxon>Strigeidida</taxon>
        <taxon>Schistosomatoidea</taxon>
        <taxon>Schistosomatidae</taxon>
        <taxon>Schistosoma</taxon>
    </lineage>
</organism>
<dbReference type="Proteomes" id="UP000311919">
    <property type="component" value="Unassembled WGS sequence"/>
</dbReference>
<name>A0A4Z2CKL3_SCHJA</name>
<protein>
    <submittedName>
        <fullName evidence="1">Uncharacterized protein</fullName>
    </submittedName>
</protein>
<accession>A0A4Z2CKL3</accession>
<feature type="non-terminal residue" evidence="1">
    <location>
        <position position="74"/>
    </location>
</feature>
<evidence type="ECO:0000313" key="1">
    <source>
        <dbReference type="EMBL" id="TNN04550.1"/>
    </source>
</evidence>
<dbReference type="AlphaFoldDB" id="A0A4Z2CKL3"/>
<proteinExistence type="predicted"/>
<reference evidence="1 2" key="1">
    <citation type="submission" date="2019-03" db="EMBL/GenBank/DDBJ databases">
        <title>An improved genome assembly of the fluke Schistosoma japonicum.</title>
        <authorList>
            <person name="Hu W."/>
            <person name="Luo F."/>
            <person name="Yin M."/>
            <person name="Mo X."/>
            <person name="Sun C."/>
            <person name="Wu Q."/>
            <person name="Zhu B."/>
            <person name="Xiang M."/>
            <person name="Wang J."/>
            <person name="Wang Y."/>
            <person name="Zhang T."/>
            <person name="Xu B."/>
            <person name="Zheng H."/>
            <person name="Feng Z."/>
        </authorList>
    </citation>
    <scope>NUCLEOTIDE SEQUENCE [LARGE SCALE GENOMIC DNA]</scope>
    <source>
        <strain evidence="1">HuSjv2</strain>
        <tissue evidence="1">Worms</tissue>
    </source>
</reference>
<dbReference type="EMBL" id="SKCS01001503">
    <property type="protein sequence ID" value="TNN04550.1"/>
    <property type="molecule type" value="Genomic_DNA"/>
</dbReference>
<evidence type="ECO:0000313" key="2">
    <source>
        <dbReference type="Proteomes" id="UP000311919"/>
    </source>
</evidence>
<comment type="caution">
    <text evidence="1">The sequence shown here is derived from an EMBL/GenBank/DDBJ whole genome shotgun (WGS) entry which is preliminary data.</text>
</comment>
<sequence>MQPKIAMVTRIRCNGGSLANFEVKALIISGVLNPSLALLEPIILGIPENNLTGIHAPERNWKSARVCFMQIFPR</sequence>
<gene>
    <name evidence="1" type="ORF">EWB00_001795</name>
</gene>